<dbReference type="RefSeq" id="WP_045055428.1">
    <property type="nucleotide sequence ID" value="NZ_CAWMDP010000060.1"/>
</dbReference>
<evidence type="ECO:0000313" key="7">
    <source>
        <dbReference type="Proteomes" id="UP000032452"/>
    </source>
</evidence>
<evidence type="ECO:0000256" key="4">
    <source>
        <dbReference type="ARBA" id="ARBA00023136"/>
    </source>
</evidence>
<evidence type="ECO:0000313" key="6">
    <source>
        <dbReference type="EMBL" id="KJH71044.1"/>
    </source>
</evidence>
<keyword evidence="4 5" id="KW-0472">Membrane</keyword>
<feature type="transmembrane region" description="Helical" evidence="5">
    <location>
        <begin position="13"/>
        <end position="32"/>
    </location>
</feature>
<evidence type="ECO:0000256" key="2">
    <source>
        <dbReference type="ARBA" id="ARBA00022692"/>
    </source>
</evidence>
<dbReference type="InterPro" id="IPR002657">
    <property type="entry name" value="BilAc:Na_symport/Acr3"/>
</dbReference>
<dbReference type="EMBL" id="JYON01000015">
    <property type="protein sequence ID" value="KJH71044.1"/>
    <property type="molecule type" value="Genomic_DNA"/>
</dbReference>
<keyword evidence="3 5" id="KW-1133">Transmembrane helix</keyword>
<feature type="transmembrane region" description="Helical" evidence="5">
    <location>
        <begin position="175"/>
        <end position="193"/>
    </location>
</feature>
<feature type="transmembrane region" description="Helical" evidence="5">
    <location>
        <begin position="199"/>
        <end position="219"/>
    </location>
</feature>
<reference evidence="6" key="1">
    <citation type="submission" date="2015-02" db="EMBL/GenBank/DDBJ databases">
        <title>Draft genome of a novel marine cyanobacterium (Chroococcales) isolated from South Atlantic Ocean.</title>
        <authorList>
            <person name="Rigonato J."/>
            <person name="Alvarenga D.O."/>
            <person name="Branco L.H."/>
            <person name="Varani A.M."/>
            <person name="Brandini F.P."/>
            <person name="Fiore M.F."/>
        </authorList>
    </citation>
    <scope>NUCLEOTIDE SEQUENCE [LARGE SCALE GENOMIC DNA]</scope>
    <source>
        <strain evidence="6">CENA595</strain>
    </source>
</reference>
<dbReference type="OrthoDB" id="481541at2"/>
<comment type="caution">
    <text evidence="6">The sequence shown here is derived from an EMBL/GenBank/DDBJ whole genome shotgun (WGS) entry which is preliminary data.</text>
</comment>
<name>A0A0D8ZRA3_9CYAN</name>
<keyword evidence="2 5" id="KW-0812">Transmembrane</keyword>
<dbReference type="GO" id="GO:0016020">
    <property type="term" value="C:membrane"/>
    <property type="evidence" value="ECO:0007669"/>
    <property type="project" value="UniProtKB-SubCell"/>
</dbReference>
<evidence type="ECO:0000256" key="3">
    <source>
        <dbReference type="ARBA" id="ARBA00022989"/>
    </source>
</evidence>
<gene>
    <name evidence="6" type="ORF">UH38_14750</name>
</gene>
<dbReference type="Proteomes" id="UP000032452">
    <property type="component" value="Unassembled WGS sequence"/>
</dbReference>
<proteinExistence type="predicted"/>
<feature type="transmembrane region" description="Helical" evidence="5">
    <location>
        <begin position="44"/>
        <end position="67"/>
    </location>
</feature>
<feature type="transmembrane region" description="Helical" evidence="5">
    <location>
        <begin position="132"/>
        <end position="154"/>
    </location>
</feature>
<dbReference type="Gene3D" id="1.20.1530.20">
    <property type="match status" value="1"/>
</dbReference>
<comment type="subcellular location">
    <subcellularLocation>
        <location evidence="1">Membrane</location>
        <topology evidence="1">Multi-pass membrane protein</topology>
    </subcellularLocation>
</comment>
<sequence>MTIEEFFQTLAKLSTLIFVITSMAGLGLSLTVSEILTPLKDGKLVFRVLLANFVLVPFLGFLLTRIVSLEQSLSAGLLLLACASGAPFLTKLVQLAKGDAGLGLGMMVLLMVTTIVYVPIVLPWLLPGISVNAFAIAKSLVLLMLIPLAIALFIKSRYPDAAESLQGVMSQASNTSLIALFVLMLVLNFQTILATIGTGAIATMLVFIVGTFAIGYLLAPYSTARSVMGLGTAQRNISAALVVATENFSDNPNVLTMIVVGSLLMLGILLPTAGELGKRKSTTESSQTAGVTSRR</sequence>
<keyword evidence="7" id="KW-1185">Reference proteome</keyword>
<feature type="transmembrane region" description="Helical" evidence="5">
    <location>
        <begin position="254"/>
        <end position="273"/>
    </location>
</feature>
<dbReference type="PANTHER" id="PTHR10361:SF28">
    <property type="entry name" value="P3 PROTEIN-RELATED"/>
    <property type="match status" value="1"/>
</dbReference>
<dbReference type="AlphaFoldDB" id="A0A0D8ZRA3"/>
<dbReference type="Pfam" id="PF01758">
    <property type="entry name" value="SBF"/>
    <property type="match status" value="1"/>
</dbReference>
<feature type="transmembrane region" description="Helical" evidence="5">
    <location>
        <begin position="102"/>
        <end position="126"/>
    </location>
</feature>
<dbReference type="PANTHER" id="PTHR10361">
    <property type="entry name" value="SODIUM-BILE ACID COTRANSPORTER"/>
    <property type="match status" value="1"/>
</dbReference>
<feature type="transmembrane region" description="Helical" evidence="5">
    <location>
        <begin position="73"/>
        <end position="90"/>
    </location>
</feature>
<organism evidence="6 7">
    <name type="scientific">Aliterella atlantica CENA595</name>
    <dbReference type="NCBI Taxonomy" id="1618023"/>
    <lineage>
        <taxon>Bacteria</taxon>
        <taxon>Bacillati</taxon>
        <taxon>Cyanobacteriota</taxon>
        <taxon>Cyanophyceae</taxon>
        <taxon>Chroococcidiopsidales</taxon>
        <taxon>Aliterellaceae</taxon>
        <taxon>Aliterella</taxon>
    </lineage>
</organism>
<evidence type="ECO:0000256" key="1">
    <source>
        <dbReference type="ARBA" id="ARBA00004141"/>
    </source>
</evidence>
<dbReference type="InterPro" id="IPR038770">
    <property type="entry name" value="Na+/solute_symporter_sf"/>
</dbReference>
<evidence type="ECO:0000256" key="5">
    <source>
        <dbReference type="SAM" id="Phobius"/>
    </source>
</evidence>
<dbReference type="InterPro" id="IPR004710">
    <property type="entry name" value="Bilac:Na_transpt"/>
</dbReference>
<protein>
    <submittedName>
        <fullName evidence="6">Transporter</fullName>
    </submittedName>
</protein>
<accession>A0A0D8ZRA3</accession>